<dbReference type="EMBL" id="EF101866">
    <property type="protein sequence ID" value="ABM55244.1"/>
    <property type="molecule type" value="Genomic_DNA"/>
</dbReference>
<sequence>MVAWGRLQSIFQDNKSSRAVTLEQEFSNTLMEDFPNASAYCQRLKMLADQLKNVGAPVSNNRLVLQMVAGLTESYNVVGTLLRQSDPLPPFYQTRSMLVLKDAGFSRKASTRAASLAMVAHDITSIDSSTSYRGSDGGKKGHSRQNNGKSRTCRHKGGSSNGAKSGWNFSASGKGGQQRPPAVYPQQQ</sequence>
<dbReference type="AlphaFoldDB" id="A2I5F0"/>
<organism evidence="2">
    <name type="scientific">Beta vulgaris</name>
    <name type="common">Sugar beet</name>
    <dbReference type="NCBI Taxonomy" id="161934"/>
    <lineage>
        <taxon>Eukaryota</taxon>
        <taxon>Viridiplantae</taxon>
        <taxon>Streptophyta</taxon>
        <taxon>Embryophyta</taxon>
        <taxon>Tracheophyta</taxon>
        <taxon>Spermatophyta</taxon>
        <taxon>Magnoliopsida</taxon>
        <taxon>eudicotyledons</taxon>
        <taxon>Gunneridae</taxon>
        <taxon>Pentapetalae</taxon>
        <taxon>Caryophyllales</taxon>
        <taxon>Chenopodiaceae</taxon>
        <taxon>Betoideae</taxon>
        <taxon>Beta</taxon>
    </lineage>
</organism>
<dbReference type="PANTHER" id="PTHR47481">
    <property type="match status" value="1"/>
</dbReference>
<dbReference type="Pfam" id="PF14223">
    <property type="entry name" value="Retrotran_gag_2"/>
    <property type="match status" value="1"/>
</dbReference>
<protein>
    <submittedName>
        <fullName evidence="2">Polynucleotidyl transferase</fullName>
    </submittedName>
</protein>
<feature type="compositionally biased region" description="Polar residues" evidence="1">
    <location>
        <begin position="161"/>
        <end position="171"/>
    </location>
</feature>
<dbReference type="GO" id="GO:0016740">
    <property type="term" value="F:transferase activity"/>
    <property type="evidence" value="ECO:0007669"/>
    <property type="project" value="UniProtKB-KW"/>
</dbReference>
<evidence type="ECO:0000313" key="2">
    <source>
        <dbReference type="EMBL" id="ABM55244.1"/>
    </source>
</evidence>
<dbReference type="PANTHER" id="PTHR47481:SF10">
    <property type="entry name" value="COPIA-LIKE POLYPROTEIN_RETROTRANSPOSON"/>
    <property type="match status" value="1"/>
</dbReference>
<feature type="region of interest" description="Disordered" evidence="1">
    <location>
        <begin position="127"/>
        <end position="188"/>
    </location>
</feature>
<evidence type="ECO:0000256" key="1">
    <source>
        <dbReference type="SAM" id="MobiDB-lite"/>
    </source>
</evidence>
<accession>A2I5F0</accession>
<name>A2I5F0_BETVU</name>
<keyword evidence="2" id="KW-0808">Transferase</keyword>
<proteinExistence type="predicted"/>
<reference evidence="2" key="2">
    <citation type="journal article" date="2009" name="Int J Plant Genomics">
        <title>A Nest of LTR Retrotransposons Adjacent the Disease Resistance-Priming Gene NPR1 in Beta vulgaris L. U.S. Hybrid H20.</title>
        <authorList>
            <person name="Kuykendall D."/>
            <person name="Shao J."/>
            <person name="Trimmer K."/>
        </authorList>
    </citation>
    <scope>NUCLEOTIDE SEQUENCE</scope>
</reference>
<reference evidence="2" key="1">
    <citation type="submission" date="2006-11" db="EMBL/GenBank/DDBJ databases">
        <authorList>
            <person name="Kuykendall L.D."/>
            <person name="Shao J."/>
            <person name="Murphy T."/>
        </authorList>
    </citation>
    <scope>NUCLEOTIDE SEQUENCE</scope>
</reference>